<keyword evidence="1" id="KW-0732">Signal</keyword>
<dbReference type="EMBL" id="PJRS01000022">
    <property type="protein sequence ID" value="PLR24987.1"/>
    <property type="molecule type" value="Genomic_DNA"/>
</dbReference>
<sequence>MKTKLMVLALVGSTLSACATTYTVTPVDTGLAKVTYESGRSTTDLEQKNGAVKVTPLGVLKNGRVSFAVAAYNKTSKAANLGSENFSASMGGQPLHVYSYVQLEKEAKTAANWATVAVALSGAAAVYSANQNAYSTTNSTLYAPGARVYRATSTTYDPTAAALGTAAATAATAGGIYAIRSELDSTLNRLSDSILQTTTVEPDHAFGGQIIVAKPKISPPYTVEVVGRWNDEDYVFRFNVQAVK</sequence>
<evidence type="ECO:0000313" key="2">
    <source>
        <dbReference type="EMBL" id="PLR24987.1"/>
    </source>
</evidence>
<gene>
    <name evidence="2" type="ORF">SGCZBJ_12165</name>
</gene>
<name>A0A2N5DG18_9CAUL</name>
<dbReference type="AlphaFoldDB" id="A0A2N5DG18"/>
<dbReference type="OrthoDB" id="7200194at2"/>
<reference evidence="2 3" key="1">
    <citation type="submission" date="2017-12" db="EMBL/GenBank/DDBJ databases">
        <title>The genome sequence of Caulobacter sp. 410.</title>
        <authorList>
            <person name="Gao J."/>
            <person name="Mao X."/>
            <person name="Sun J."/>
        </authorList>
    </citation>
    <scope>NUCLEOTIDE SEQUENCE [LARGE SCALE GENOMIC DNA]</scope>
    <source>
        <strain evidence="2 3">410</strain>
    </source>
</reference>
<proteinExistence type="predicted"/>
<accession>A0A2N5DG18</accession>
<organism evidence="2 3">
    <name type="scientific">Caulobacter zeae</name>
    <dbReference type="NCBI Taxonomy" id="2055137"/>
    <lineage>
        <taxon>Bacteria</taxon>
        <taxon>Pseudomonadati</taxon>
        <taxon>Pseudomonadota</taxon>
        <taxon>Alphaproteobacteria</taxon>
        <taxon>Caulobacterales</taxon>
        <taxon>Caulobacteraceae</taxon>
        <taxon>Caulobacter</taxon>
    </lineage>
</organism>
<keyword evidence="3" id="KW-1185">Reference proteome</keyword>
<evidence type="ECO:0000313" key="3">
    <source>
        <dbReference type="Proteomes" id="UP000234479"/>
    </source>
</evidence>
<evidence type="ECO:0000256" key="1">
    <source>
        <dbReference type="SAM" id="SignalP"/>
    </source>
</evidence>
<dbReference type="PROSITE" id="PS51257">
    <property type="entry name" value="PROKAR_LIPOPROTEIN"/>
    <property type="match status" value="1"/>
</dbReference>
<comment type="caution">
    <text evidence="2">The sequence shown here is derived from an EMBL/GenBank/DDBJ whole genome shotgun (WGS) entry which is preliminary data.</text>
</comment>
<feature type="chain" id="PRO_5014794893" evidence="1">
    <location>
        <begin position="20"/>
        <end position="244"/>
    </location>
</feature>
<dbReference type="RefSeq" id="WP_101718264.1">
    <property type="nucleotide sequence ID" value="NZ_PJRS01000022.1"/>
</dbReference>
<feature type="signal peptide" evidence="1">
    <location>
        <begin position="1"/>
        <end position="19"/>
    </location>
</feature>
<dbReference type="Proteomes" id="UP000234479">
    <property type="component" value="Unassembled WGS sequence"/>
</dbReference>
<protein>
    <submittedName>
        <fullName evidence="2">Uncharacterized protein</fullName>
    </submittedName>
</protein>